<feature type="compositionally biased region" description="Basic residues" evidence="1">
    <location>
        <begin position="406"/>
        <end position="419"/>
    </location>
</feature>
<evidence type="ECO:0008006" key="4">
    <source>
        <dbReference type="Google" id="ProtNLM"/>
    </source>
</evidence>
<feature type="compositionally biased region" description="Low complexity" evidence="1">
    <location>
        <begin position="309"/>
        <end position="338"/>
    </location>
</feature>
<feature type="compositionally biased region" description="Basic and acidic residues" evidence="1">
    <location>
        <begin position="420"/>
        <end position="436"/>
    </location>
</feature>
<feature type="compositionally biased region" description="Basic and acidic residues" evidence="1">
    <location>
        <begin position="248"/>
        <end position="265"/>
    </location>
</feature>
<feature type="compositionally biased region" description="Basic and acidic residues" evidence="1">
    <location>
        <begin position="389"/>
        <end position="405"/>
    </location>
</feature>
<keyword evidence="3" id="KW-1185">Reference proteome</keyword>
<comment type="caution">
    <text evidence="2">The sequence shown here is derived from an EMBL/GenBank/DDBJ whole genome shotgun (WGS) entry which is preliminary data.</text>
</comment>
<name>A0AAW0P3B5_9GOBI</name>
<evidence type="ECO:0000313" key="3">
    <source>
        <dbReference type="Proteomes" id="UP001460270"/>
    </source>
</evidence>
<evidence type="ECO:0000313" key="2">
    <source>
        <dbReference type="EMBL" id="KAK7915450.1"/>
    </source>
</evidence>
<feature type="compositionally biased region" description="Pro residues" evidence="1">
    <location>
        <begin position="363"/>
        <end position="379"/>
    </location>
</feature>
<feature type="region of interest" description="Disordered" evidence="1">
    <location>
        <begin position="134"/>
        <end position="202"/>
    </location>
</feature>
<dbReference type="AlphaFoldDB" id="A0AAW0P3B5"/>
<gene>
    <name evidence="2" type="ORF">WMY93_011211</name>
</gene>
<reference evidence="3" key="1">
    <citation type="submission" date="2024-04" db="EMBL/GenBank/DDBJ databases">
        <title>Salinicola lusitanus LLJ914,a marine bacterium isolated from the Okinawa Trough.</title>
        <authorList>
            <person name="Li J."/>
        </authorList>
    </citation>
    <scope>NUCLEOTIDE SEQUENCE [LARGE SCALE GENOMIC DNA]</scope>
</reference>
<feature type="compositionally biased region" description="Basic residues" evidence="1">
    <location>
        <begin position="172"/>
        <end position="181"/>
    </location>
</feature>
<accession>A0AAW0P3B5</accession>
<dbReference type="EMBL" id="JBBPFD010000008">
    <property type="protein sequence ID" value="KAK7915450.1"/>
    <property type="molecule type" value="Genomic_DNA"/>
</dbReference>
<feature type="region of interest" description="Disordered" evidence="1">
    <location>
        <begin position="238"/>
        <end position="463"/>
    </location>
</feature>
<dbReference type="Proteomes" id="UP001460270">
    <property type="component" value="Unassembled WGS sequence"/>
</dbReference>
<sequence>MFTARIKAINTFFGKSGFHSVDSSVFAQPPPQTPTPQPFGSPVFIDMQQVYSPQQQFPVYPVVSPSWSPTPVPYFETPLAPFQNGGFMNGYRNSGNYKGNSLPMNGHRPRSRNQGYGRAQDVGSGCLVDVSPQAQVSEASVRPNPDAMSPTGISLKDGALLPPLHNGDSRPRRPNHRGMRRKREDELNTKPLSTAEVKAPPPNFDLASCNFPPLPGSVAPAKEETALDVCMADVVRGLKVSDKTSSQETKETKLAEQSEYVHSKPESPATQTPPEVEPHTSCTLEPSKEDTAVDMSVSIEDSPSEVTVSEEPTAKSTAATTTSQSAPAVSSPSVSSPSAPSPTSEPEPKKLSYAEVCQRLAKDPPPPPAPSAPSPPPSSEPAQPLQELKVNRVQEPRHKYNPDNKPRHHQHHQHQRPSRPFHDSDRTAPKNRDRSRNFGKSFSGQRGFKRSGKEQNIPPSPKN</sequence>
<protein>
    <recommendedName>
        <fullName evidence="4">La-related protein 4</fullName>
    </recommendedName>
</protein>
<evidence type="ECO:0000256" key="1">
    <source>
        <dbReference type="SAM" id="MobiDB-lite"/>
    </source>
</evidence>
<organism evidence="2 3">
    <name type="scientific">Mugilogobius chulae</name>
    <name type="common">yellowstripe goby</name>
    <dbReference type="NCBI Taxonomy" id="88201"/>
    <lineage>
        <taxon>Eukaryota</taxon>
        <taxon>Metazoa</taxon>
        <taxon>Chordata</taxon>
        <taxon>Craniata</taxon>
        <taxon>Vertebrata</taxon>
        <taxon>Euteleostomi</taxon>
        <taxon>Actinopterygii</taxon>
        <taxon>Neopterygii</taxon>
        <taxon>Teleostei</taxon>
        <taxon>Neoteleostei</taxon>
        <taxon>Acanthomorphata</taxon>
        <taxon>Gobiaria</taxon>
        <taxon>Gobiiformes</taxon>
        <taxon>Gobioidei</taxon>
        <taxon>Gobiidae</taxon>
        <taxon>Gobionellinae</taxon>
        <taxon>Mugilogobius</taxon>
    </lineage>
</organism>
<proteinExistence type="predicted"/>